<dbReference type="Proteomes" id="UP000179454">
    <property type="component" value="Unassembled WGS sequence"/>
</dbReference>
<feature type="region of interest" description="Disordered" evidence="1">
    <location>
        <begin position="1"/>
        <end position="23"/>
    </location>
</feature>
<name>A0ABD6GIU7_AGRVI</name>
<gene>
    <name evidence="3" type="ORF">BBK91_001175</name>
    <name evidence="2" type="ORF">BBL17_001405</name>
</gene>
<accession>A0ABD6GIU7</accession>
<dbReference type="AlphaFoldDB" id="A0ABD6GIU7"/>
<evidence type="ECO:0000313" key="3">
    <source>
        <dbReference type="EMBL" id="MUP08487.1"/>
    </source>
</evidence>
<dbReference type="EMBL" id="MBFA02000001">
    <property type="protein sequence ID" value="MUP08487.1"/>
    <property type="molecule type" value="Genomic_DNA"/>
</dbReference>
<proteinExistence type="predicted"/>
<evidence type="ECO:0000313" key="2">
    <source>
        <dbReference type="EMBL" id="MUO40458.1"/>
    </source>
</evidence>
<dbReference type="EMBL" id="MBFE02000001">
    <property type="protein sequence ID" value="MUO40458.1"/>
    <property type="molecule type" value="Genomic_DNA"/>
</dbReference>
<evidence type="ECO:0000313" key="4">
    <source>
        <dbReference type="Proteomes" id="UP000179454"/>
    </source>
</evidence>
<organism evidence="3 5">
    <name type="scientific">Agrobacterium vitis</name>
    <name type="common">Rhizobium vitis</name>
    <dbReference type="NCBI Taxonomy" id="373"/>
    <lineage>
        <taxon>Bacteria</taxon>
        <taxon>Pseudomonadati</taxon>
        <taxon>Pseudomonadota</taxon>
        <taxon>Alphaproteobacteria</taxon>
        <taxon>Hyphomicrobiales</taxon>
        <taxon>Rhizobiaceae</taxon>
        <taxon>Rhizobium/Agrobacterium group</taxon>
        <taxon>Agrobacterium</taxon>
    </lineage>
</organism>
<comment type="caution">
    <text evidence="3">The sequence shown here is derived from an EMBL/GenBank/DDBJ whole genome shotgun (WGS) entry which is preliminary data.</text>
</comment>
<dbReference type="RefSeq" id="WP_139191576.1">
    <property type="nucleotide sequence ID" value="NZ_AP023280.1"/>
</dbReference>
<sequence length="59" mass="6545">MKQATMTHAVANPGTNSHFDNNRHAEELGGTLCSTVIRYRAKGAALLSDVHRMKQPKPW</sequence>
<keyword evidence="4" id="KW-1185">Reference proteome</keyword>
<evidence type="ECO:0000313" key="5">
    <source>
        <dbReference type="Proteomes" id="UP000179536"/>
    </source>
</evidence>
<protein>
    <submittedName>
        <fullName evidence="3">Uncharacterized protein</fullName>
    </submittedName>
</protein>
<dbReference type="Proteomes" id="UP000179536">
    <property type="component" value="Unassembled WGS sequence"/>
</dbReference>
<evidence type="ECO:0000256" key="1">
    <source>
        <dbReference type="SAM" id="MobiDB-lite"/>
    </source>
</evidence>
<reference evidence="4 5" key="1">
    <citation type="submission" date="2019-11" db="EMBL/GenBank/DDBJ databases">
        <title>Whole-genome sequencing of Allorhizobium vitis.</title>
        <authorList>
            <person name="Gan H.M."/>
            <person name="Savka M.A."/>
        </authorList>
    </citation>
    <scope>NUCLEOTIDE SEQUENCE [LARGE SCALE GENOMIC DNA]</scope>
    <source>
        <strain evidence="3 5">RF2/1</strain>
        <strain evidence="2 4">T1/7</strain>
    </source>
</reference>